<gene>
    <name evidence="2" type="ORF">GCM10022276_00120</name>
</gene>
<sequence>MRPPDVDREEKKLPDDRGGHRKLQREEENEPDIRRDHADEKPHNDRSEDYWNVEPRRSGIWGHCRSLRAAETLVTFIPQVSWFATAYAGMGRMLPLRQRQ</sequence>
<accession>A0ABP7KSR3</accession>
<keyword evidence="3" id="KW-1185">Reference proteome</keyword>
<reference evidence="3" key="1">
    <citation type="journal article" date="2019" name="Int. J. Syst. Evol. Microbiol.">
        <title>The Global Catalogue of Microorganisms (GCM) 10K type strain sequencing project: providing services to taxonomists for standard genome sequencing and annotation.</title>
        <authorList>
            <consortium name="The Broad Institute Genomics Platform"/>
            <consortium name="The Broad Institute Genome Sequencing Center for Infectious Disease"/>
            <person name="Wu L."/>
            <person name="Ma J."/>
        </authorList>
    </citation>
    <scope>NUCLEOTIDE SEQUENCE [LARGE SCALE GENOMIC DNA]</scope>
    <source>
        <strain evidence="3">JCM 17543</strain>
    </source>
</reference>
<protein>
    <submittedName>
        <fullName evidence="2">Uncharacterized protein</fullName>
    </submittedName>
</protein>
<name>A0ABP7KSR3_9SPHN</name>
<feature type="region of interest" description="Disordered" evidence="1">
    <location>
        <begin position="1"/>
        <end position="50"/>
    </location>
</feature>
<evidence type="ECO:0000256" key="1">
    <source>
        <dbReference type="SAM" id="MobiDB-lite"/>
    </source>
</evidence>
<organism evidence="2 3">
    <name type="scientific">Sphingomonas limnosediminicola</name>
    <dbReference type="NCBI Taxonomy" id="940133"/>
    <lineage>
        <taxon>Bacteria</taxon>
        <taxon>Pseudomonadati</taxon>
        <taxon>Pseudomonadota</taxon>
        <taxon>Alphaproteobacteria</taxon>
        <taxon>Sphingomonadales</taxon>
        <taxon>Sphingomonadaceae</taxon>
        <taxon>Sphingomonas</taxon>
    </lineage>
</organism>
<proteinExistence type="predicted"/>
<evidence type="ECO:0000313" key="3">
    <source>
        <dbReference type="Proteomes" id="UP001500827"/>
    </source>
</evidence>
<dbReference type="EMBL" id="BAABBM010000001">
    <property type="protein sequence ID" value="GAA3885188.1"/>
    <property type="molecule type" value="Genomic_DNA"/>
</dbReference>
<dbReference type="Proteomes" id="UP001500827">
    <property type="component" value="Unassembled WGS sequence"/>
</dbReference>
<evidence type="ECO:0000313" key="2">
    <source>
        <dbReference type="EMBL" id="GAA3885188.1"/>
    </source>
</evidence>
<comment type="caution">
    <text evidence="2">The sequence shown here is derived from an EMBL/GenBank/DDBJ whole genome shotgun (WGS) entry which is preliminary data.</text>
</comment>
<feature type="compositionally biased region" description="Basic and acidic residues" evidence="1">
    <location>
        <begin position="31"/>
        <end position="50"/>
    </location>
</feature>
<feature type="compositionally biased region" description="Basic and acidic residues" evidence="1">
    <location>
        <begin position="1"/>
        <end position="18"/>
    </location>
</feature>